<feature type="transmembrane region" description="Helical" evidence="1">
    <location>
        <begin position="37"/>
        <end position="60"/>
    </location>
</feature>
<dbReference type="Proteomes" id="UP000823485">
    <property type="component" value="Unassembled WGS sequence"/>
</dbReference>
<dbReference type="RefSeq" id="WP_205178234.1">
    <property type="nucleotide sequence ID" value="NZ_JAFBFH010000002.1"/>
</dbReference>
<name>A0ABS2R2T2_9BACI</name>
<evidence type="ECO:0000313" key="2">
    <source>
        <dbReference type="EMBL" id="MBM7713464.1"/>
    </source>
</evidence>
<organism evidence="2 3">
    <name type="scientific">Siminovitchia thermophila</name>
    <dbReference type="NCBI Taxonomy" id="1245522"/>
    <lineage>
        <taxon>Bacteria</taxon>
        <taxon>Bacillati</taxon>
        <taxon>Bacillota</taxon>
        <taxon>Bacilli</taxon>
        <taxon>Bacillales</taxon>
        <taxon>Bacillaceae</taxon>
        <taxon>Siminovitchia</taxon>
    </lineage>
</organism>
<protein>
    <submittedName>
        <fullName evidence="2">Uncharacterized protein</fullName>
    </submittedName>
</protein>
<evidence type="ECO:0000313" key="3">
    <source>
        <dbReference type="Proteomes" id="UP000823485"/>
    </source>
</evidence>
<comment type="caution">
    <text evidence="2">The sequence shown here is derived from an EMBL/GenBank/DDBJ whole genome shotgun (WGS) entry which is preliminary data.</text>
</comment>
<keyword evidence="1" id="KW-0472">Membrane</keyword>
<dbReference type="EMBL" id="JAFBFH010000002">
    <property type="protein sequence ID" value="MBM7713464.1"/>
    <property type="molecule type" value="Genomic_DNA"/>
</dbReference>
<keyword evidence="1" id="KW-1133">Transmembrane helix</keyword>
<evidence type="ECO:0000256" key="1">
    <source>
        <dbReference type="SAM" id="Phobius"/>
    </source>
</evidence>
<keyword evidence="3" id="KW-1185">Reference proteome</keyword>
<accession>A0ABS2R2T2</accession>
<proteinExistence type="predicted"/>
<reference evidence="2 3" key="1">
    <citation type="submission" date="2021-01" db="EMBL/GenBank/DDBJ databases">
        <title>Genomic Encyclopedia of Type Strains, Phase IV (KMG-IV): sequencing the most valuable type-strain genomes for metagenomic binning, comparative biology and taxonomic classification.</title>
        <authorList>
            <person name="Goeker M."/>
        </authorList>
    </citation>
    <scope>NUCLEOTIDE SEQUENCE [LARGE SCALE GENOMIC DNA]</scope>
    <source>
        <strain evidence="2 3">DSM 105453</strain>
    </source>
</reference>
<keyword evidence="1" id="KW-0812">Transmembrane</keyword>
<sequence length="63" mass="7517">MKRRINQHTFQSWIRTFKAVCKQLIIPFTIFQAIRTVLFPTTFDVLLLTVFIATALVYHYELI</sequence>
<gene>
    <name evidence="2" type="ORF">JOC94_000432</name>
</gene>